<dbReference type="Proteomes" id="UP000314294">
    <property type="component" value="Unassembled WGS sequence"/>
</dbReference>
<reference evidence="1 2" key="1">
    <citation type="submission" date="2019-03" db="EMBL/GenBank/DDBJ databases">
        <title>First draft genome of Liparis tanakae, snailfish: a comprehensive survey of snailfish specific genes.</title>
        <authorList>
            <person name="Kim W."/>
            <person name="Song I."/>
            <person name="Jeong J.-H."/>
            <person name="Kim D."/>
            <person name="Kim S."/>
            <person name="Ryu S."/>
            <person name="Song J.Y."/>
            <person name="Lee S.K."/>
        </authorList>
    </citation>
    <scope>NUCLEOTIDE SEQUENCE [LARGE SCALE GENOMIC DNA]</scope>
    <source>
        <tissue evidence="1">Muscle</tissue>
    </source>
</reference>
<name>A0A4Z2JB19_9TELE</name>
<keyword evidence="2" id="KW-1185">Reference proteome</keyword>
<protein>
    <submittedName>
        <fullName evidence="1">Uncharacterized protein</fullName>
    </submittedName>
</protein>
<evidence type="ECO:0000313" key="1">
    <source>
        <dbReference type="EMBL" id="TNN87207.1"/>
    </source>
</evidence>
<comment type="caution">
    <text evidence="1">The sequence shown here is derived from an EMBL/GenBank/DDBJ whole genome shotgun (WGS) entry which is preliminary data.</text>
</comment>
<evidence type="ECO:0000313" key="2">
    <source>
        <dbReference type="Proteomes" id="UP000314294"/>
    </source>
</evidence>
<dbReference type="AlphaFoldDB" id="A0A4Z2JB19"/>
<organism evidence="1 2">
    <name type="scientific">Liparis tanakae</name>
    <name type="common">Tanaka's snailfish</name>
    <dbReference type="NCBI Taxonomy" id="230148"/>
    <lineage>
        <taxon>Eukaryota</taxon>
        <taxon>Metazoa</taxon>
        <taxon>Chordata</taxon>
        <taxon>Craniata</taxon>
        <taxon>Vertebrata</taxon>
        <taxon>Euteleostomi</taxon>
        <taxon>Actinopterygii</taxon>
        <taxon>Neopterygii</taxon>
        <taxon>Teleostei</taxon>
        <taxon>Neoteleostei</taxon>
        <taxon>Acanthomorphata</taxon>
        <taxon>Eupercaria</taxon>
        <taxon>Perciformes</taxon>
        <taxon>Cottioidei</taxon>
        <taxon>Cottales</taxon>
        <taxon>Liparidae</taxon>
        <taxon>Liparis</taxon>
    </lineage>
</organism>
<gene>
    <name evidence="1" type="ORF">EYF80_002409</name>
</gene>
<accession>A0A4Z2JB19</accession>
<proteinExistence type="predicted"/>
<sequence length="109" mass="12155">MGVIKTGLVEAKLEPTTHELRLNCPVLRRFYDLHIMVSHPKPALVGRVASSGSWQSHLALNFLAGRECLKSSQRASAQSKLAARSSQSCLTQIYGLSCYLRRITQHLQH</sequence>
<dbReference type="EMBL" id="SRLO01000011">
    <property type="protein sequence ID" value="TNN87207.1"/>
    <property type="molecule type" value="Genomic_DNA"/>
</dbReference>